<evidence type="ECO:0000259" key="9">
    <source>
        <dbReference type="Pfam" id="PF16874"/>
    </source>
</evidence>
<feature type="domain" description="Glycosyl hydrolase family 36 C-terminal" evidence="9">
    <location>
        <begin position="661"/>
        <end position="748"/>
    </location>
</feature>
<comment type="caution">
    <text evidence="11">The sequence shown here is derived from an EMBL/GenBank/DDBJ whole genome shotgun (WGS) entry which is preliminary data.</text>
</comment>
<evidence type="ECO:0000259" key="10">
    <source>
        <dbReference type="Pfam" id="PF16875"/>
    </source>
</evidence>
<dbReference type="InterPro" id="IPR017853">
    <property type="entry name" value="GH"/>
</dbReference>
<feature type="binding site" evidence="8">
    <location>
        <position position="558"/>
    </location>
    <ligand>
        <name>substrate</name>
    </ligand>
</feature>
<feature type="binding site" evidence="8">
    <location>
        <position position="536"/>
    </location>
    <ligand>
        <name>substrate</name>
    </ligand>
</feature>
<keyword evidence="4 6" id="KW-0378">Hydrolase</keyword>
<dbReference type="InterPro" id="IPR031705">
    <property type="entry name" value="Glyco_hydro_36_C"/>
</dbReference>
<evidence type="ECO:0000313" key="12">
    <source>
        <dbReference type="Proteomes" id="UP000194933"/>
    </source>
</evidence>
<dbReference type="PROSITE" id="PS00512">
    <property type="entry name" value="ALPHA_GALACTOSIDASE"/>
    <property type="match status" value="1"/>
</dbReference>
<keyword evidence="12" id="KW-1185">Reference proteome</keyword>
<dbReference type="FunFam" id="3.20.20.70:FF:000118">
    <property type="entry name" value="Alpha-galactosidase"/>
    <property type="match status" value="1"/>
</dbReference>
<evidence type="ECO:0000256" key="2">
    <source>
        <dbReference type="ARBA" id="ARBA00006202"/>
    </source>
</evidence>
<dbReference type="Pfam" id="PF02065">
    <property type="entry name" value="Melibiase"/>
    <property type="match status" value="1"/>
</dbReference>
<dbReference type="PIRSF" id="PIRSF005536">
    <property type="entry name" value="Agal"/>
    <property type="match status" value="1"/>
</dbReference>
<evidence type="ECO:0000256" key="7">
    <source>
        <dbReference type="PIRSR" id="PIRSR005536-1"/>
    </source>
</evidence>
<dbReference type="InterPro" id="IPR002252">
    <property type="entry name" value="Glyco_hydro_36"/>
</dbReference>
<evidence type="ECO:0000256" key="6">
    <source>
        <dbReference type="PIRNR" id="PIRNR005536"/>
    </source>
</evidence>
<dbReference type="Gene3D" id="3.20.20.70">
    <property type="entry name" value="Aldolase class I"/>
    <property type="match status" value="1"/>
</dbReference>
<keyword evidence="5 6" id="KW-0326">Glycosidase</keyword>
<reference evidence="11 12" key="1">
    <citation type="submission" date="2017-05" db="EMBL/GenBank/DDBJ databases">
        <title>The Genome Sequence of Enterococcus sp. 10A9_DIV0425.</title>
        <authorList>
            <consortium name="The Broad Institute Genomics Platform"/>
            <consortium name="The Broad Institute Genomic Center for Infectious Diseases"/>
            <person name="Earl A."/>
            <person name="Manson A."/>
            <person name="Schwartman J."/>
            <person name="Gilmore M."/>
            <person name="Abouelleil A."/>
            <person name="Cao P."/>
            <person name="Chapman S."/>
            <person name="Cusick C."/>
            <person name="Shea T."/>
            <person name="Young S."/>
            <person name="Neafsey D."/>
            <person name="Nusbaum C."/>
            <person name="Birren B."/>
        </authorList>
    </citation>
    <scope>NUCLEOTIDE SEQUENCE [LARGE SCALE GENOMIC DNA]</scope>
    <source>
        <strain evidence="11 12">10A9_DIV0425</strain>
    </source>
</reference>
<dbReference type="InterPro" id="IPR031704">
    <property type="entry name" value="Glyco_hydro_36_N"/>
</dbReference>
<dbReference type="PANTHER" id="PTHR43053">
    <property type="entry name" value="GLYCOSIDASE FAMILY 31"/>
    <property type="match status" value="1"/>
</dbReference>
<dbReference type="EC" id="3.2.1.22" evidence="3 6"/>
<comment type="catalytic activity">
    <reaction evidence="1 6">
        <text>Hydrolysis of terminal, non-reducing alpha-D-galactose residues in alpha-D-galactosides, including galactose oligosaccharides, galactomannans and galactolipids.</text>
        <dbReference type="EC" id="3.2.1.22"/>
    </reaction>
</comment>
<evidence type="ECO:0000256" key="1">
    <source>
        <dbReference type="ARBA" id="ARBA00001255"/>
    </source>
</evidence>
<dbReference type="InterPro" id="IPR013780">
    <property type="entry name" value="Glyco_hydro_b"/>
</dbReference>
<dbReference type="Pfam" id="PF16874">
    <property type="entry name" value="Glyco_hydro_36C"/>
    <property type="match status" value="1"/>
</dbReference>
<gene>
    <name evidence="11" type="ORF">A5844_000027</name>
</gene>
<dbReference type="STRING" id="1987383.A5844_000027"/>
<evidence type="ECO:0000256" key="5">
    <source>
        <dbReference type="ARBA" id="ARBA00023295"/>
    </source>
</evidence>
<feature type="binding site" evidence="8">
    <location>
        <position position="451"/>
    </location>
    <ligand>
        <name>substrate</name>
    </ligand>
</feature>
<evidence type="ECO:0000256" key="3">
    <source>
        <dbReference type="ARBA" id="ARBA00012755"/>
    </source>
</evidence>
<dbReference type="InterPro" id="IPR050985">
    <property type="entry name" value="Alpha-glycosidase_related"/>
</dbReference>
<comment type="similarity">
    <text evidence="2">Belongs to the glycosyl hydrolase 36 family.</text>
</comment>
<proteinExistence type="inferred from homology"/>
<dbReference type="Gene3D" id="2.70.98.60">
    <property type="entry name" value="alpha-galactosidase from lactobacil brevis"/>
    <property type="match status" value="1"/>
</dbReference>
<feature type="binding site" evidence="8">
    <location>
        <begin position="484"/>
        <end position="488"/>
    </location>
    <ligand>
        <name>substrate</name>
    </ligand>
</feature>
<feature type="binding site" evidence="8">
    <location>
        <begin position="374"/>
        <end position="375"/>
    </location>
    <ligand>
        <name>substrate</name>
    </ligand>
</feature>
<feature type="active site" description="Nucleophile" evidence="7">
    <location>
        <position position="486"/>
    </location>
</feature>
<dbReference type="AlphaFoldDB" id="A0A2C9XNN9"/>
<evidence type="ECO:0000256" key="8">
    <source>
        <dbReference type="PIRSR" id="PIRSR005536-2"/>
    </source>
</evidence>
<evidence type="ECO:0000256" key="4">
    <source>
        <dbReference type="ARBA" id="ARBA00022801"/>
    </source>
</evidence>
<dbReference type="EMBL" id="NGMO01000001">
    <property type="protein sequence ID" value="OTP11813.1"/>
    <property type="molecule type" value="Genomic_DNA"/>
</dbReference>
<dbReference type="PRINTS" id="PR00743">
    <property type="entry name" value="GLHYDRLASE36"/>
</dbReference>
<accession>A0A2C9XNN9</accession>
<organism evidence="11 12">
    <name type="scientific">Candidatus Enterococcus wittei</name>
    <dbReference type="NCBI Taxonomy" id="1987383"/>
    <lineage>
        <taxon>Bacteria</taxon>
        <taxon>Bacillati</taxon>
        <taxon>Bacillota</taxon>
        <taxon>Bacilli</taxon>
        <taxon>Lactobacillales</taxon>
        <taxon>Enterococcaceae</taxon>
        <taxon>Enterococcus</taxon>
    </lineage>
</organism>
<dbReference type="Proteomes" id="UP000194933">
    <property type="component" value="Unassembled WGS sequence"/>
</dbReference>
<feature type="active site" description="Proton donor" evidence="7">
    <location>
        <position position="558"/>
    </location>
</feature>
<dbReference type="PANTHER" id="PTHR43053:SF3">
    <property type="entry name" value="ALPHA-GALACTOSIDASE C-RELATED"/>
    <property type="match status" value="1"/>
</dbReference>
<name>A0A2C9XNN9_9ENTE</name>
<feature type="binding site" evidence="8">
    <location>
        <position position="207"/>
    </location>
    <ligand>
        <name>substrate</name>
    </ligand>
</feature>
<feature type="domain" description="Glycosyl hydrolase family 36 N-terminal" evidence="10">
    <location>
        <begin position="34"/>
        <end position="292"/>
    </location>
</feature>
<dbReference type="InterPro" id="IPR013785">
    <property type="entry name" value="Aldolase_TIM"/>
</dbReference>
<dbReference type="Gene3D" id="2.60.40.1180">
    <property type="entry name" value="Golgi alpha-mannosidase II"/>
    <property type="match status" value="1"/>
</dbReference>
<dbReference type="InterPro" id="IPR000111">
    <property type="entry name" value="Glyco_hydro_27/36_CS"/>
</dbReference>
<dbReference type="GO" id="GO:0004557">
    <property type="term" value="F:alpha-galactosidase activity"/>
    <property type="evidence" value="ECO:0007669"/>
    <property type="project" value="UniProtKB-UniRule"/>
</dbReference>
<dbReference type="SUPFAM" id="SSF51445">
    <property type="entry name" value="(Trans)glycosidases"/>
    <property type="match status" value="1"/>
</dbReference>
<dbReference type="InterPro" id="IPR038417">
    <property type="entry name" value="Alpga-gal_N_sf"/>
</dbReference>
<sequence length="759" mass="87057">MKEMVNQHMERVTNQLFHMQNETVSFILHVMQNGHIEQVYYGKPLDDLNDEEINYLVTTNNKSAGTVKFFEDDGAFTLTDHPQAYPVYGSSDFKEGAIELTRNQEVYYPDFRFVEAFYTKGKPRNLAHPATYADENESETLTIKMSDDERKLELLLNYTLFKGSPAIAQSQTLTNQSTSDLQIQRMLSGVLNLPTKEYTFTHFSGAWLKERAIKQRPLEQGIVAIGSLKGASGHQHNPFIRFTHQTATLNSGEVYGMNLVYSGNFLAQAEVDEWDKTRAMIGIHPSQFLWNLSAGESFTTPEAILMYSDTGTNGLAKHFSYLIENHLMDRKWRTLPRPIVFNNWEATYFDFNEEKLLSLADIGKSLGMECFVIDDGWFSHRQNDRSSLGDWTADPAKFPQGLGRFAKNIKEMGLQLGMWFEPEMISPDSELLKNHPDWVVRHPYKRISVGRGQYVLDFSNPQVVEDIYQQMVKIIDETNLAYIKWDMNRNITEAFSSYLAENHIYQQEFFHRYILGVYRLYEKLLTTYPDLLIEGCAGGGGRYDLGILFYSPQIWPSDNSDALARLTIQSGTLSGYPLSSFSNHVSASPNHQVLRHTSLAFRQDVAMFGPLGYELDLLALTENEKQQIKERIRFYKKHRQLLTHGDFIQLLPNDPSDNEVYWGVFNSDKTEAIIGYYQKTALPNPATISYLPLTKALKEDSAYQINEQEILRGKILMSVGLKKPRLFNGANHATYQLGGDCQSFIYHLKERNINSYEDI</sequence>
<protein>
    <recommendedName>
        <fullName evidence="3 6">Alpha-galactosidase</fullName>
        <ecNumber evidence="3 6">3.2.1.22</ecNumber>
    </recommendedName>
</protein>
<dbReference type="GO" id="GO:0016052">
    <property type="term" value="P:carbohydrate catabolic process"/>
    <property type="evidence" value="ECO:0007669"/>
    <property type="project" value="InterPro"/>
</dbReference>
<dbReference type="Pfam" id="PF16875">
    <property type="entry name" value="Glyco_hydro_36N"/>
    <property type="match status" value="1"/>
</dbReference>
<evidence type="ECO:0000313" key="11">
    <source>
        <dbReference type="EMBL" id="OTP11813.1"/>
    </source>
</evidence>
<dbReference type="CDD" id="cd14791">
    <property type="entry name" value="GH36"/>
    <property type="match status" value="1"/>
</dbReference>